<dbReference type="Pfam" id="PF00528">
    <property type="entry name" value="BPD_transp_1"/>
    <property type="match status" value="1"/>
</dbReference>
<feature type="domain" description="ABC transmembrane type-1" evidence="10">
    <location>
        <begin position="1"/>
        <end position="155"/>
    </location>
</feature>
<keyword evidence="5 9" id="KW-0812">Transmembrane</keyword>
<comment type="caution">
    <text evidence="9">Lacks conserved residue(s) required for the propagation of feature annotation.</text>
</comment>
<dbReference type="RefSeq" id="WP_331466144.1">
    <property type="nucleotide sequence ID" value="NZ_JAJEQR010000055.1"/>
</dbReference>
<dbReference type="InterPro" id="IPR043429">
    <property type="entry name" value="ArtM/GltK/GlnP/TcyL/YhdX-like"/>
</dbReference>
<dbReference type="GO" id="GO:0006865">
    <property type="term" value="P:amino acid transport"/>
    <property type="evidence" value="ECO:0007669"/>
    <property type="project" value="UniProtKB-KW"/>
</dbReference>
<feature type="transmembrane region" description="Helical" evidence="9">
    <location>
        <begin position="134"/>
        <end position="155"/>
    </location>
</feature>
<dbReference type="Proteomes" id="UP001198182">
    <property type="component" value="Unassembled WGS sequence"/>
</dbReference>
<reference evidence="11" key="1">
    <citation type="submission" date="2021-10" db="EMBL/GenBank/DDBJ databases">
        <title>Anaerobic single-cell dispensing facilitates the cultivation of human gut bacteria.</title>
        <authorList>
            <person name="Afrizal A."/>
        </authorList>
    </citation>
    <scope>NUCLEOTIDE SEQUENCE</scope>
    <source>
        <strain evidence="11">CLA-AA-H215</strain>
    </source>
</reference>
<accession>A0AAE3JG87</accession>
<sequence>MIAVYVEVIRGTPLMVQATVIYYGTMSIWGLDIPSFSAGILALSLHIGAYFSESVRGAIGGIDKGQMEGGQAIGMSYLQIMLHVIIPQAFRNLIPQIGNTYVSAIKDTSVLNVIAVTELYFTARTVTGTYYKFFETYCIVSLIYFVCTFVISRLLKLLEKFMAGSSTYELITESEEEVSK</sequence>
<dbReference type="InterPro" id="IPR010065">
    <property type="entry name" value="AA_ABC_transptr_permease_3TM"/>
</dbReference>
<dbReference type="SUPFAM" id="SSF161098">
    <property type="entry name" value="MetI-like"/>
    <property type="match status" value="1"/>
</dbReference>
<comment type="subcellular location">
    <subcellularLocation>
        <location evidence="1 9">Cell membrane</location>
        <topology evidence="1 9">Multi-pass membrane protein</topology>
    </subcellularLocation>
</comment>
<keyword evidence="7 9" id="KW-1133">Transmembrane helix</keyword>
<dbReference type="PROSITE" id="PS50928">
    <property type="entry name" value="ABC_TM1"/>
    <property type="match status" value="1"/>
</dbReference>
<dbReference type="Gene3D" id="1.10.3720.10">
    <property type="entry name" value="MetI-like"/>
    <property type="match status" value="1"/>
</dbReference>
<dbReference type="InterPro" id="IPR000515">
    <property type="entry name" value="MetI-like"/>
</dbReference>
<evidence type="ECO:0000256" key="4">
    <source>
        <dbReference type="ARBA" id="ARBA00022475"/>
    </source>
</evidence>
<keyword evidence="12" id="KW-1185">Reference proteome</keyword>
<comment type="caution">
    <text evidence="11">The sequence shown here is derived from an EMBL/GenBank/DDBJ whole genome shotgun (WGS) entry which is preliminary data.</text>
</comment>
<comment type="similarity">
    <text evidence="2">Belongs to the binding-protein-dependent transport system permease family. HisMQ subfamily.</text>
</comment>
<dbReference type="PANTHER" id="PTHR30614">
    <property type="entry name" value="MEMBRANE COMPONENT OF AMINO ACID ABC TRANSPORTER"/>
    <property type="match status" value="1"/>
</dbReference>
<proteinExistence type="inferred from homology"/>
<evidence type="ECO:0000256" key="2">
    <source>
        <dbReference type="ARBA" id="ARBA00010072"/>
    </source>
</evidence>
<evidence type="ECO:0000256" key="5">
    <source>
        <dbReference type="ARBA" id="ARBA00022692"/>
    </source>
</evidence>
<dbReference type="EMBL" id="JAJEQR010000055">
    <property type="protein sequence ID" value="MCC2232223.1"/>
    <property type="molecule type" value="Genomic_DNA"/>
</dbReference>
<keyword evidence="6" id="KW-0029">Amino-acid transport</keyword>
<dbReference type="AlphaFoldDB" id="A0AAE3JG87"/>
<evidence type="ECO:0000313" key="12">
    <source>
        <dbReference type="Proteomes" id="UP001198182"/>
    </source>
</evidence>
<keyword evidence="8 9" id="KW-0472">Membrane</keyword>
<protein>
    <submittedName>
        <fullName evidence="11">Amino acid ABC transporter permease</fullName>
    </submittedName>
</protein>
<dbReference type="InterPro" id="IPR035906">
    <property type="entry name" value="MetI-like_sf"/>
</dbReference>
<evidence type="ECO:0000256" key="6">
    <source>
        <dbReference type="ARBA" id="ARBA00022970"/>
    </source>
</evidence>
<dbReference type="NCBIfam" id="TIGR01726">
    <property type="entry name" value="HEQRo_perm_3TM"/>
    <property type="match status" value="1"/>
</dbReference>
<dbReference type="GO" id="GO:0022857">
    <property type="term" value="F:transmembrane transporter activity"/>
    <property type="evidence" value="ECO:0007669"/>
    <property type="project" value="InterPro"/>
</dbReference>
<evidence type="ECO:0000256" key="7">
    <source>
        <dbReference type="ARBA" id="ARBA00022989"/>
    </source>
</evidence>
<evidence type="ECO:0000259" key="10">
    <source>
        <dbReference type="PROSITE" id="PS50928"/>
    </source>
</evidence>
<dbReference type="CDD" id="cd06261">
    <property type="entry name" value="TM_PBP2"/>
    <property type="match status" value="1"/>
</dbReference>
<evidence type="ECO:0000256" key="1">
    <source>
        <dbReference type="ARBA" id="ARBA00004651"/>
    </source>
</evidence>
<evidence type="ECO:0000256" key="8">
    <source>
        <dbReference type="ARBA" id="ARBA00023136"/>
    </source>
</evidence>
<dbReference type="PANTHER" id="PTHR30614:SF20">
    <property type="entry name" value="GLUTAMINE TRANSPORT SYSTEM PERMEASE PROTEIN GLNP"/>
    <property type="match status" value="1"/>
</dbReference>
<evidence type="ECO:0000313" key="11">
    <source>
        <dbReference type="EMBL" id="MCC2232223.1"/>
    </source>
</evidence>
<organism evidence="11 12">
    <name type="scientific">Hominifimenecus microfluidus</name>
    <dbReference type="NCBI Taxonomy" id="2885348"/>
    <lineage>
        <taxon>Bacteria</taxon>
        <taxon>Bacillati</taxon>
        <taxon>Bacillota</taxon>
        <taxon>Clostridia</taxon>
        <taxon>Lachnospirales</taxon>
        <taxon>Lachnospiraceae</taxon>
        <taxon>Hominifimenecus</taxon>
    </lineage>
</organism>
<evidence type="ECO:0000256" key="3">
    <source>
        <dbReference type="ARBA" id="ARBA00022448"/>
    </source>
</evidence>
<keyword evidence="4" id="KW-1003">Cell membrane</keyword>
<evidence type="ECO:0000256" key="9">
    <source>
        <dbReference type="RuleBase" id="RU363032"/>
    </source>
</evidence>
<dbReference type="GO" id="GO:0043190">
    <property type="term" value="C:ATP-binding cassette (ABC) transporter complex"/>
    <property type="evidence" value="ECO:0007669"/>
    <property type="project" value="InterPro"/>
</dbReference>
<keyword evidence="3 9" id="KW-0813">Transport</keyword>
<gene>
    <name evidence="11" type="ORF">LKD81_14680</name>
</gene>
<name>A0AAE3JG87_9FIRM</name>